<evidence type="ECO:0000259" key="3">
    <source>
        <dbReference type="Pfam" id="PF13102"/>
    </source>
</evidence>
<dbReference type="InterPro" id="IPR010998">
    <property type="entry name" value="Integrase_recombinase_N"/>
</dbReference>
<organism evidence="5 7">
    <name type="scientific">Butyricimonas paravirosa</name>
    <dbReference type="NCBI Taxonomy" id="1472417"/>
    <lineage>
        <taxon>Bacteria</taxon>
        <taxon>Pseudomonadati</taxon>
        <taxon>Bacteroidota</taxon>
        <taxon>Bacteroidia</taxon>
        <taxon>Bacteroidales</taxon>
        <taxon>Odoribacteraceae</taxon>
        <taxon>Butyricimonas</taxon>
    </lineage>
</organism>
<gene>
    <name evidence="6" type="ORF">F1644_08645</name>
    <name evidence="5" type="ORF">GGR15_004428</name>
</gene>
<keyword evidence="2" id="KW-0233">DNA recombination</keyword>
<dbReference type="Pfam" id="PF13102">
    <property type="entry name" value="Phage_int_SAM_5"/>
    <property type="match status" value="1"/>
</dbReference>
<dbReference type="AlphaFoldDB" id="A0A7X5YH21"/>
<dbReference type="RefSeq" id="WP_168044611.1">
    <property type="nucleotide sequence ID" value="NZ_BMPA01000023.1"/>
</dbReference>
<feature type="domain" description="Arm DNA-binding" evidence="4">
    <location>
        <begin position="21"/>
        <end position="90"/>
    </location>
</feature>
<dbReference type="GO" id="GO:0003677">
    <property type="term" value="F:DNA binding"/>
    <property type="evidence" value="ECO:0007669"/>
    <property type="project" value="UniProtKB-KW"/>
</dbReference>
<sequence length="367" mass="43433">MRETFSILFYLKNYKKEMSVKLIYCRISINGSKAPFSTQLKINPNLWDQATNRAKGKSKSSIEINNVLSKLETRINDAYKTIKERRSRFDAFYLRDYIHGKIQNKENVSILTYFEQFLKEQNERVNIGDLSDETFKRYELTRDRLKDYMKEKYERDDMYLDEINISFARRFNLFIRGKYECGNNTAQKYVQKLKTVVTDAWGNGYLVADKLVRHKLKHDKHDPTCLTWNELKRIMQKKFYHARLERIRDFFVFACFTGLSYGDLKSLTTEDFELKNDENDWIDKDRGKTCVNAQILFSAIPHLIVEKYKNERRGNELLPIRSCQKTNAYLKEIAVLCGINKNLTSHVASHSVFSFFLKINSLQNIPV</sequence>
<dbReference type="InterPro" id="IPR025269">
    <property type="entry name" value="SAM-like_dom"/>
</dbReference>
<reference evidence="5 7" key="2">
    <citation type="submission" date="2020-03" db="EMBL/GenBank/DDBJ databases">
        <title>Genomic Encyclopedia of Type Strains, Phase IV (KMG-IV): sequencing the most valuable type-strain genomes for metagenomic binning, comparative biology and taxonomic classification.</title>
        <authorList>
            <person name="Goeker M."/>
        </authorList>
    </citation>
    <scope>NUCLEOTIDE SEQUENCE [LARGE SCALE GENOMIC DNA]</scope>
    <source>
        <strain evidence="5 7">DSM 105722</strain>
    </source>
</reference>
<name>A0A7X5YH21_9BACT</name>
<dbReference type="SUPFAM" id="SSF56349">
    <property type="entry name" value="DNA breaking-rejoining enzymes"/>
    <property type="match status" value="1"/>
</dbReference>
<dbReference type="Gene3D" id="1.10.443.10">
    <property type="entry name" value="Intergrase catalytic core"/>
    <property type="match status" value="1"/>
</dbReference>
<protein>
    <submittedName>
        <fullName evidence="5">Integrase</fullName>
    </submittedName>
</protein>
<evidence type="ECO:0000259" key="4">
    <source>
        <dbReference type="Pfam" id="PF17293"/>
    </source>
</evidence>
<evidence type="ECO:0000313" key="8">
    <source>
        <dbReference type="Proteomes" id="UP001302374"/>
    </source>
</evidence>
<evidence type="ECO:0000256" key="1">
    <source>
        <dbReference type="ARBA" id="ARBA00023125"/>
    </source>
</evidence>
<dbReference type="InterPro" id="IPR035386">
    <property type="entry name" value="Arm-DNA-bind_5"/>
</dbReference>
<dbReference type="Pfam" id="PF17293">
    <property type="entry name" value="Arm-DNA-bind_5"/>
    <property type="match status" value="1"/>
</dbReference>
<feature type="domain" description="Phage integrase SAM-like" evidence="3">
    <location>
        <begin position="110"/>
        <end position="211"/>
    </location>
</feature>
<evidence type="ECO:0000313" key="7">
    <source>
        <dbReference type="Proteomes" id="UP000576368"/>
    </source>
</evidence>
<keyword evidence="8" id="KW-1185">Reference proteome</keyword>
<evidence type="ECO:0000256" key="2">
    <source>
        <dbReference type="ARBA" id="ARBA00023172"/>
    </source>
</evidence>
<proteinExistence type="predicted"/>
<dbReference type="EMBL" id="CP043839">
    <property type="protein sequence ID" value="WOF12327.1"/>
    <property type="molecule type" value="Genomic_DNA"/>
</dbReference>
<dbReference type="Gene3D" id="1.10.150.130">
    <property type="match status" value="1"/>
</dbReference>
<accession>A0A7X5YH21</accession>
<evidence type="ECO:0000313" key="6">
    <source>
        <dbReference type="EMBL" id="WOF12327.1"/>
    </source>
</evidence>
<dbReference type="InterPro" id="IPR013762">
    <property type="entry name" value="Integrase-like_cat_sf"/>
</dbReference>
<dbReference type="GO" id="GO:0015074">
    <property type="term" value="P:DNA integration"/>
    <property type="evidence" value="ECO:0007669"/>
    <property type="project" value="InterPro"/>
</dbReference>
<dbReference type="GeneID" id="86891355"/>
<dbReference type="Proteomes" id="UP000576368">
    <property type="component" value="Unassembled WGS sequence"/>
</dbReference>
<keyword evidence="1" id="KW-0238">DNA-binding</keyword>
<dbReference type="Proteomes" id="UP001302374">
    <property type="component" value="Chromosome"/>
</dbReference>
<dbReference type="EMBL" id="JAATLI010000023">
    <property type="protein sequence ID" value="NJC20765.1"/>
    <property type="molecule type" value="Genomic_DNA"/>
</dbReference>
<dbReference type="GO" id="GO:0006310">
    <property type="term" value="P:DNA recombination"/>
    <property type="evidence" value="ECO:0007669"/>
    <property type="project" value="UniProtKB-KW"/>
</dbReference>
<reference evidence="6 8" key="1">
    <citation type="submission" date="2019-09" db="EMBL/GenBank/DDBJ databases">
        <title>Butyricimonas paravirosa DSM 105722 (=214-4 = JCM 18677 = CCUG 65563).</title>
        <authorList>
            <person name="Le Roy T."/>
            <person name="Cani P.D."/>
        </authorList>
    </citation>
    <scope>NUCLEOTIDE SEQUENCE [LARGE SCALE GENOMIC DNA]</scope>
    <source>
        <strain evidence="6 8">DSM 105722</strain>
    </source>
</reference>
<dbReference type="InterPro" id="IPR011010">
    <property type="entry name" value="DNA_brk_join_enz"/>
</dbReference>
<evidence type="ECO:0000313" key="5">
    <source>
        <dbReference type="EMBL" id="NJC20765.1"/>
    </source>
</evidence>